<gene>
    <name evidence="1" type="ORF">B7H17_12445</name>
</gene>
<evidence type="ECO:0000313" key="1">
    <source>
        <dbReference type="EMBL" id="ORL64400.1"/>
    </source>
</evidence>
<reference evidence="1 2" key="1">
    <citation type="submission" date="2017-04" db="EMBL/GenBank/DDBJ databases">
        <title>Presence of VIM-2 positive Pseudomonas species in chickens and their surrounding environment.</title>
        <authorList>
            <person name="Zhang R."/>
        </authorList>
    </citation>
    <scope>NUCLEOTIDE SEQUENCE [LARGE SCALE GENOMIC DNA]</scope>
    <source>
        <strain evidence="1 2">DZ-C18</strain>
    </source>
</reference>
<sequence length="81" mass="8901">MNVEYTVNGEPGTLYMPATYLLVATPENLAELVASDFWRKYPAAPEICQVHLQQVDGTDLGIFEVRSVTRPVFTATAVARG</sequence>
<dbReference type="Proteomes" id="UP000193675">
    <property type="component" value="Unassembled WGS sequence"/>
</dbReference>
<proteinExistence type="predicted"/>
<protein>
    <submittedName>
        <fullName evidence="1">Uncharacterized protein</fullName>
    </submittedName>
</protein>
<accession>A0A1X0ZXX2</accession>
<dbReference type="OrthoDB" id="6899524at2"/>
<evidence type="ECO:0000313" key="2">
    <source>
        <dbReference type="Proteomes" id="UP000193675"/>
    </source>
</evidence>
<dbReference type="EMBL" id="NBWC01000014">
    <property type="protein sequence ID" value="ORL64400.1"/>
    <property type="molecule type" value="Genomic_DNA"/>
</dbReference>
<dbReference type="AlphaFoldDB" id="A0A1X0ZXX2"/>
<organism evidence="1 2">
    <name type="scientific">Pseudomonas putida</name>
    <name type="common">Arthrobacter siderocapsulatus</name>
    <dbReference type="NCBI Taxonomy" id="303"/>
    <lineage>
        <taxon>Bacteria</taxon>
        <taxon>Pseudomonadati</taxon>
        <taxon>Pseudomonadota</taxon>
        <taxon>Gammaproteobacteria</taxon>
        <taxon>Pseudomonadales</taxon>
        <taxon>Pseudomonadaceae</taxon>
        <taxon>Pseudomonas</taxon>
    </lineage>
</organism>
<comment type="caution">
    <text evidence="1">The sequence shown here is derived from an EMBL/GenBank/DDBJ whole genome shotgun (WGS) entry which is preliminary data.</text>
</comment>
<name>A0A1X0ZXX2_PSEPU</name>
<dbReference type="RefSeq" id="WP_084856436.1">
    <property type="nucleotide sequence ID" value="NZ_NBWC01000014.1"/>
</dbReference>